<feature type="domain" description="Lipoyl-binding" evidence="1">
    <location>
        <begin position="18"/>
        <end position="77"/>
    </location>
</feature>
<gene>
    <name evidence="2" type="ORF">NKI33_19385</name>
</gene>
<organism evidence="2 3">
    <name type="scientific">Mesorhizobium opportunistum</name>
    <dbReference type="NCBI Taxonomy" id="593909"/>
    <lineage>
        <taxon>Bacteria</taxon>
        <taxon>Pseudomonadati</taxon>
        <taxon>Pseudomonadota</taxon>
        <taxon>Alphaproteobacteria</taxon>
        <taxon>Hyphomicrobiales</taxon>
        <taxon>Phyllobacteriaceae</taxon>
        <taxon>Mesorhizobium</taxon>
    </lineage>
</organism>
<evidence type="ECO:0000313" key="3">
    <source>
        <dbReference type="Proteomes" id="UP001464387"/>
    </source>
</evidence>
<dbReference type="EMBL" id="JAMYPJ010000028">
    <property type="protein sequence ID" value="MER8935131.1"/>
    <property type="molecule type" value="Genomic_DNA"/>
</dbReference>
<dbReference type="InterPro" id="IPR000089">
    <property type="entry name" value="Biotin_lipoyl"/>
</dbReference>
<accession>A0ABV1YIY1</accession>
<name>A0ABV1YIY1_9HYPH</name>
<sequence length="82" mass="8697">MHYIKVDEALWASSMLPEGILERWFIASGDTIKAGERIAEVRVEDALHEIVAPAAGRATIVASASAVIEPGSVLAILESQPA</sequence>
<dbReference type="RefSeq" id="WP_023765262.1">
    <property type="nucleotide sequence ID" value="NZ_CP097252.1"/>
</dbReference>
<reference evidence="2 3" key="1">
    <citation type="journal article" date="2024" name="Proc. Natl. Acad. Sci. U.S.A.">
        <title>The evolutionary genomics of adaptation to stress in wild rhizobium bacteria.</title>
        <authorList>
            <person name="Kehlet-Delgado H."/>
            <person name="Montoya A.P."/>
            <person name="Jensen K.T."/>
            <person name="Wendlandt C.E."/>
            <person name="Dexheimer C."/>
            <person name="Roberts M."/>
            <person name="Torres Martinez L."/>
            <person name="Friesen M.L."/>
            <person name="Griffitts J.S."/>
            <person name="Porter S.S."/>
        </authorList>
    </citation>
    <scope>NUCLEOTIDE SEQUENCE [LARGE SCALE GENOMIC DNA]</scope>
    <source>
        <strain evidence="2 3">M0729</strain>
    </source>
</reference>
<evidence type="ECO:0000313" key="2">
    <source>
        <dbReference type="EMBL" id="MER8935131.1"/>
    </source>
</evidence>
<proteinExistence type="predicted"/>
<dbReference type="Pfam" id="PF00364">
    <property type="entry name" value="Biotin_lipoyl"/>
    <property type="match status" value="1"/>
</dbReference>
<dbReference type="InterPro" id="IPR011053">
    <property type="entry name" value="Single_hybrid_motif"/>
</dbReference>
<dbReference type="SUPFAM" id="SSF51230">
    <property type="entry name" value="Single hybrid motif"/>
    <property type="match status" value="1"/>
</dbReference>
<dbReference type="Gene3D" id="2.40.50.100">
    <property type="match status" value="1"/>
</dbReference>
<dbReference type="Proteomes" id="UP001464387">
    <property type="component" value="Unassembled WGS sequence"/>
</dbReference>
<protein>
    <submittedName>
        <fullName evidence="2">Lipoyl domain-containing protein</fullName>
    </submittedName>
</protein>
<dbReference type="CDD" id="cd06849">
    <property type="entry name" value="lipoyl_domain"/>
    <property type="match status" value="1"/>
</dbReference>
<evidence type="ECO:0000259" key="1">
    <source>
        <dbReference type="Pfam" id="PF00364"/>
    </source>
</evidence>
<comment type="caution">
    <text evidence="2">The sequence shown here is derived from an EMBL/GenBank/DDBJ whole genome shotgun (WGS) entry which is preliminary data.</text>
</comment>
<keyword evidence="3" id="KW-1185">Reference proteome</keyword>